<evidence type="ECO:0000313" key="1">
    <source>
        <dbReference type="EMBL" id="KAG5648813.1"/>
    </source>
</evidence>
<dbReference type="SUPFAM" id="SSF53474">
    <property type="entry name" value="alpha/beta-Hydrolases"/>
    <property type="match status" value="1"/>
</dbReference>
<dbReference type="AlphaFoldDB" id="A0A9P7GHR7"/>
<sequence>MSVPYTPPSRHYIPVEEVALLAPNLGYQADFADLATSSKLDIHLERFLSITFRPPTANENYMARGSLFKLLRVSEEVRGPSILDDFEFQHYVQGLRKGGMHGPLNYYRTAKHRHEEEALADLPSDLPDTLPVLFVWGTKDLTATPFVINKSRKFIQKLQDVAYEGRGHWVLVEVKDEITKRVAKWLQGLTSGRLMGKL</sequence>
<organism evidence="1 2">
    <name type="scientific">Asterophora parasitica</name>
    <dbReference type="NCBI Taxonomy" id="117018"/>
    <lineage>
        <taxon>Eukaryota</taxon>
        <taxon>Fungi</taxon>
        <taxon>Dikarya</taxon>
        <taxon>Basidiomycota</taxon>
        <taxon>Agaricomycotina</taxon>
        <taxon>Agaricomycetes</taxon>
        <taxon>Agaricomycetidae</taxon>
        <taxon>Agaricales</taxon>
        <taxon>Tricholomatineae</taxon>
        <taxon>Lyophyllaceae</taxon>
        <taxon>Asterophora</taxon>
    </lineage>
</organism>
<accession>A0A9P7GHR7</accession>
<dbReference type="PANTHER" id="PTHR43329">
    <property type="entry name" value="EPOXIDE HYDROLASE"/>
    <property type="match status" value="1"/>
</dbReference>
<gene>
    <name evidence="1" type="ORF">DXG03_000162</name>
</gene>
<comment type="caution">
    <text evidence="1">The sequence shown here is derived from an EMBL/GenBank/DDBJ whole genome shotgun (WGS) entry which is preliminary data.</text>
</comment>
<proteinExistence type="predicted"/>
<evidence type="ECO:0008006" key="3">
    <source>
        <dbReference type="Google" id="ProtNLM"/>
    </source>
</evidence>
<dbReference type="OrthoDB" id="284184at2759"/>
<name>A0A9P7GHR7_9AGAR</name>
<protein>
    <recommendedName>
        <fullName evidence="3">Alpha/beta-hydrolase</fullName>
    </recommendedName>
</protein>
<reference evidence="1" key="2">
    <citation type="submission" date="2021-10" db="EMBL/GenBank/DDBJ databases">
        <title>Phylogenomics reveals ancestral predisposition of the termite-cultivated fungus Termitomyces towards a domesticated lifestyle.</title>
        <authorList>
            <person name="Auxier B."/>
            <person name="Grum-Grzhimaylo A."/>
            <person name="Cardenas M.E."/>
            <person name="Lodge J.D."/>
            <person name="Laessoe T."/>
            <person name="Pedersen O."/>
            <person name="Smith M.E."/>
            <person name="Kuyper T.W."/>
            <person name="Franco-Molano E.A."/>
            <person name="Baroni T.J."/>
            <person name="Aanen D.K."/>
        </authorList>
    </citation>
    <scope>NUCLEOTIDE SEQUENCE</scope>
    <source>
        <strain evidence="1">AP01</strain>
        <tissue evidence="1">Mycelium</tissue>
    </source>
</reference>
<keyword evidence="2" id="KW-1185">Reference proteome</keyword>
<reference evidence="1" key="1">
    <citation type="submission" date="2020-07" db="EMBL/GenBank/DDBJ databases">
        <authorList>
            <person name="Nieuwenhuis M."/>
            <person name="Van De Peppel L.J.J."/>
        </authorList>
    </citation>
    <scope>NUCLEOTIDE SEQUENCE</scope>
    <source>
        <strain evidence="1">AP01</strain>
        <tissue evidence="1">Mycelium</tissue>
    </source>
</reference>
<dbReference type="Gene3D" id="3.40.50.1820">
    <property type="entry name" value="alpha/beta hydrolase"/>
    <property type="match status" value="1"/>
</dbReference>
<evidence type="ECO:0000313" key="2">
    <source>
        <dbReference type="Proteomes" id="UP000775547"/>
    </source>
</evidence>
<dbReference type="EMBL" id="JABCKV010000001">
    <property type="protein sequence ID" value="KAG5648813.1"/>
    <property type="molecule type" value="Genomic_DNA"/>
</dbReference>
<dbReference type="InterPro" id="IPR029058">
    <property type="entry name" value="AB_hydrolase_fold"/>
</dbReference>
<dbReference type="Proteomes" id="UP000775547">
    <property type="component" value="Unassembled WGS sequence"/>
</dbReference>